<keyword evidence="1" id="KW-0732">Signal</keyword>
<proteinExistence type="predicted"/>
<protein>
    <recommendedName>
        <fullName evidence="4">Alpha/beta hydrolase family protein</fullName>
    </recommendedName>
</protein>
<comment type="caution">
    <text evidence="2">The sequence shown here is derived from an EMBL/GenBank/DDBJ whole genome shotgun (WGS) entry which is preliminary data.</text>
</comment>
<dbReference type="EMBL" id="SJPH01000004">
    <property type="protein sequence ID" value="TWT43264.1"/>
    <property type="molecule type" value="Genomic_DNA"/>
</dbReference>
<evidence type="ECO:0000313" key="2">
    <source>
        <dbReference type="EMBL" id="TWT43264.1"/>
    </source>
</evidence>
<feature type="chain" id="PRO_5022777762" description="Alpha/beta hydrolase family protein" evidence="1">
    <location>
        <begin position="25"/>
        <end position="288"/>
    </location>
</feature>
<name>A0A5C5VXU6_9BACT</name>
<evidence type="ECO:0000256" key="1">
    <source>
        <dbReference type="SAM" id="SignalP"/>
    </source>
</evidence>
<reference evidence="2 3" key="1">
    <citation type="submission" date="2019-02" db="EMBL/GenBank/DDBJ databases">
        <title>Deep-cultivation of Planctomycetes and their phenomic and genomic characterization uncovers novel biology.</title>
        <authorList>
            <person name="Wiegand S."/>
            <person name="Jogler M."/>
            <person name="Boedeker C."/>
            <person name="Pinto D."/>
            <person name="Vollmers J."/>
            <person name="Rivas-Marin E."/>
            <person name="Kohn T."/>
            <person name="Peeters S.H."/>
            <person name="Heuer A."/>
            <person name="Rast P."/>
            <person name="Oberbeckmann S."/>
            <person name="Bunk B."/>
            <person name="Jeske O."/>
            <person name="Meyerdierks A."/>
            <person name="Storesund J.E."/>
            <person name="Kallscheuer N."/>
            <person name="Luecker S."/>
            <person name="Lage O.M."/>
            <person name="Pohl T."/>
            <person name="Merkel B.J."/>
            <person name="Hornburger P."/>
            <person name="Mueller R.-W."/>
            <person name="Bruemmer F."/>
            <person name="Labrenz M."/>
            <person name="Spormann A.M."/>
            <person name="Op Den Camp H."/>
            <person name="Overmann J."/>
            <person name="Amann R."/>
            <person name="Jetten M.S.M."/>
            <person name="Mascher T."/>
            <person name="Medema M.H."/>
            <person name="Devos D.P."/>
            <person name="Kaster A.-K."/>
            <person name="Ovreas L."/>
            <person name="Rohde M."/>
            <person name="Galperin M.Y."/>
            <person name="Jogler C."/>
        </authorList>
    </citation>
    <scope>NUCLEOTIDE SEQUENCE [LARGE SCALE GENOMIC DNA]</scope>
    <source>
        <strain evidence="2 3">Pla111</strain>
    </source>
</reference>
<evidence type="ECO:0000313" key="3">
    <source>
        <dbReference type="Proteomes" id="UP000318995"/>
    </source>
</evidence>
<dbReference type="AlphaFoldDB" id="A0A5C5VXU6"/>
<feature type="signal peptide" evidence="1">
    <location>
        <begin position="1"/>
        <end position="24"/>
    </location>
</feature>
<accession>A0A5C5VXU6</accession>
<dbReference type="OrthoDB" id="835246at2"/>
<dbReference type="RefSeq" id="WP_146574250.1">
    <property type="nucleotide sequence ID" value="NZ_SJPH01000004.1"/>
</dbReference>
<gene>
    <name evidence="2" type="ORF">Pla111_22140</name>
</gene>
<dbReference type="Proteomes" id="UP000318995">
    <property type="component" value="Unassembled WGS sequence"/>
</dbReference>
<sequence length="288" mass="30900" precursor="true">MWRGVGFRKRLIAYGCGMLFPCVAAPALLAEPGRELSMSRPEWRLYLPPGVGVNSAKQIDLLVHFHGDPATVRANVAAARLNAAVVTANYNGLSSAYRVPFEDPQRFQALLDDALNGLQDDAAPGQPVDWGTVCVSSFSAGYGAVRELLKVPAYIERIDGILAADSLYASTDSDGTPVDEQMAGYLAYARRAVAGGKTFLLTHTEVPTPTYESTRDTADEILAALGLEARSADSAGLGPLTFTRIASAGNFKLWGSPGETGEAHMQHLRYMAEWLDDLPLAKLPCETP</sequence>
<keyword evidence="3" id="KW-1185">Reference proteome</keyword>
<evidence type="ECO:0008006" key="4">
    <source>
        <dbReference type="Google" id="ProtNLM"/>
    </source>
</evidence>
<organism evidence="2 3">
    <name type="scientific">Botrimarina hoheduenensis</name>
    <dbReference type="NCBI Taxonomy" id="2528000"/>
    <lineage>
        <taxon>Bacteria</taxon>
        <taxon>Pseudomonadati</taxon>
        <taxon>Planctomycetota</taxon>
        <taxon>Planctomycetia</taxon>
        <taxon>Pirellulales</taxon>
        <taxon>Lacipirellulaceae</taxon>
        <taxon>Botrimarina</taxon>
    </lineage>
</organism>